<protein>
    <recommendedName>
        <fullName evidence="7 12">Coproporphyrinogen III oxidase</fullName>
        <ecNumber evidence="6 12">1.3.3.15</ecNumber>
    </recommendedName>
</protein>
<comment type="caution">
    <text evidence="15">The sequence shown here is derived from an EMBL/GenBank/DDBJ whole genome shotgun (WGS) entry which is preliminary data.</text>
</comment>
<comment type="similarity">
    <text evidence="5 12">Belongs to the protoporphyrinogen/coproporphyrinogen oxidase family. Coproporphyrinogen III oxidase subfamily.</text>
</comment>
<evidence type="ECO:0000256" key="6">
    <source>
        <dbReference type="ARBA" id="ARBA00012402"/>
    </source>
</evidence>
<reference evidence="15 16" key="1">
    <citation type="submission" date="2020-07" db="EMBL/GenBank/DDBJ databases">
        <title>Sequencing the genomes of 1000 actinobacteria strains.</title>
        <authorList>
            <person name="Klenk H.-P."/>
        </authorList>
    </citation>
    <scope>NUCLEOTIDE SEQUENCE [LARGE SCALE GENOMIC DNA]</scope>
    <source>
        <strain evidence="15 16">DSM 44749</strain>
    </source>
</reference>
<evidence type="ECO:0000256" key="5">
    <source>
        <dbReference type="ARBA" id="ARBA00008310"/>
    </source>
</evidence>
<evidence type="ECO:0000256" key="1">
    <source>
        <dbReference type="ARBA" id="ARBA00001755"/>
    </source>
</evidence>
<dbReference type="PANTHER" id="PTHR42923">
    <property type="entry name" value="PROTOPORPHYRINOGEN OXIDASE"/>
    <property type="match status" value="1"/>
</dbReference>
<feature type="domain" description="Amine oxidase" evidence="14">
    <location>
        <begin position="11"/>
        <end position="501"/>
    </location>
</feature>
<evidence type="ECO:0000313" key="15">
    <source>
        <dbReference type="EMBL" id="NYG00585.1"/>
    </source>
</evidence>
<comment type="cofactor">
    <cofactor evidence="2 12">
        <name>FAD</name>
        <dbReference type="ChEBI" id="CHEBI:57692"/>
    </cofactor>
</comment>
<evidence type="ECO:0000256" key="11">
    <source>
        <dbReference type="ARBA" id="ARBA00023133"/>
    </source>
</evidence>
<evidence type="ECO:0000256" key="2">
    <source>
        <dbReference type="ARBA" id="ARBA00001974"/>
    </source>
</evidence>
<evidence type="ECO:0000256" key="7">
    <source>
        <dbReference type="ARBA" id="ARBA00019046"/>
    </source>
</evidence>
<dbReference type="InterPro" id="IPR036188">
    <property type="entry name" value="FAD/NAD-bd_sf"/>
</dbReference>
<keyword evidence="9 12" id="KW-0274">FAD</keyword>
<dbReference type="UniPathway" id="UPA00252"/>
<dbReference type="PANTHER" id="PTHR42923:SF3">
    <property type="entry name" value="PROTOPORPHYRINOGEN OXIDASE"/>
    <property type="match status" value="1"/>
</dbReference>
<proteinExistence type="inferred from homology"/>
<dbReference type="AlphaFoldDB" id="A0A852W2F1"/>
<comment type="pathway">
    <text evidence="4 12">Porphyrin-containing compound metabolism; protoheme biosynthesis.</text>
</comment>
<keyword evidence="10 12" id="KW-0560">Oxidoreductase</keyword>
<comment type="function">
    <text evidence="3 12">Involved in coproporphyrin-dependent heme b biosynthesis. Catalyzes the oxidation of coproporphyrinogen III to coproporphyrin III.</text>
</comment>
<keyword evidence="11 12" id="KW-0350">Heme biosynthesis</keyword>
<dbReference type="Proteomes" id="UP000549695">
    <property type="component" value="Unassembled WGS sequence"/>
</dbReference>
<comment type="subcellular location">
    <subcellularLocation>
        <location evidence="12">Cytoplasm</location>
    </subcellularLocation>
</comment>
<dbReference type="PROSITE" id="PS51257">
    <property type="entry name" value="PROKAR_LIPOPROTEIN"/>
    <property type="match status" value="1"/>
</dbReference>
<dbReference type="EMBL" id="JACCCZ010000001">
    <property type="protein sequence ID" value="NYG00585.1"/>
    <property type="molecule type" value="Genomic_DNA"/>
</dbReference>
<evidence type="ECO:0000256" key="9">
    <source>
        <dbReference type="ARBA" id="ARBA00022827"/>
    </source>
</evidence>
<evidence type="ECO:0000256" key="12">
    <source>
        <dbReference type="RuleBase" id="RU364052"/>
    </source>
</evidence>
<dbReference type="RefSeq" id="WP_179760317.1">
    <property type="nucleotide sequence ID" value="NZ_BAAAJZ010000005.1"/>
</dbReference>
<dbReference type="EC" id="1.3.3.15" evidence="6 12"/>
<evidence type="ECO:0000256" key="8">
    <source>
        <dbReference type="ARBA" id="ARBA00022630"/>
    </source>
</evidence>
<keyword evidence="16" id="KW-1185">Reference proteome</keyword>
<evidence type="ECO:0000256" key="3">
    <source>
        <dbReference type="ARBA" id="ARBA00002185"/>
    </source>
</evidence>
<name>A0A852W2F1_PSEA5</name>
<organism evidence="15 16">
    <name type="scientific">Pseudonocardia alni</name>
    <name type="common">Amycolata alni</name>
    <dbReference type="NCBI Taxonomy" id="33907"/>
    <lineage>
        <taxon>Bacteria</taxon>
        <taxon>Bacillati</taxon>
        <taxon>Actinomycetota</taxon>
        <taxon>Actinomycetes</taxon>
        <taxon>Pseudonocardiales</taxon>
        <taxon>Pseudonocardiaceae</taxon>
        <taxon>Pseudonocardia</taxon>
    </lineage>
</organism>
<evidence type="ECO:0000259" key="14">
    <source>
        <dbReference type="Pfam" id="PF01593"/>
    </source>
</evidence>
<dbReference type="GeneID" id="98050688"/>
<dbReference type="InterPro" id="IPR050464">
    <property type="entry name" value="Zeta_carotene_desat/Oxidored"/>
</dbReference>
<evidence type="ECO:0000256" key="4">
    <source>
        <dbReference type="ARBA" id="ARBA00004744"/>
    </source>
</evidence>
<dbReference type="Gene3D" id="3.50.50.60">
    <property type="entry name" value="FAD/NAD(P)-binding domain"/>
    <property type="match status" value="1"/>
</dbReference>
<dbReference type="GO" id="GO:0004729">
    <property type="term" value="F:oxygen-dependent protoporphyrinogen oxidase activity"/>
    <property type="evidence" value="ECO:0007669"/>
    <property type="project" value="UniProtKB-UniRule"/>
</dbReference>
<dbReference type="InterPro" id="IPR002937">
    <property type="entry name" value="Amino_oxidase"/>
</dbReference>
<evidence type="ECO:0000256" key="10">
    <source>
        <dbReference type="ARBA" id="ARBA00023002"/>
    </source>
</evidence>
<dbReference type="Pfam" id="PF01593">
    <property type="entry name" value="Amino_oxidase"/>
    <property type="match status" value="1"/>
</dbReference>
<gene>
    <name evidence="15" type="ORF">HDA37_000870</name>
</gene>
<dbReference type="InterPro" id="IPR004572">
    <property type="entry name" value="Protoporphyrinogen_oxidase"/>
</dbReference>
<dbReference type="GO" id="GO:0006783">
    <property type="term" value="P:heme biosynthetic process"/>
    <property type="evidence" value="ECO:0007669"/>
    <property type="project" value="UniProtKB-UniRule"/>
</dbReference>
<keyword evidence="12" id="KW-0963">Cytoplasm</keyword>
<keyword evidence="8 12" id="KW-0285">Flavoprotein</keyword>
<dbReference type="Gene3D" id="1.10.3110.10">
    <property type="entry name" value="protoporphyrinogen ix oxidase, domain 3"/>
    <property type="match status" value="1"/>
</dbReference>
<sequence length="512" mass="50597">MTRVAVVGGGVSGLACAHRLRALLGPAAEIVVLEQRDRLGGVLRTVDLAGTPFDVGAEAFLVRRPEVPALLTEIGLADALTHPAAATATIRAGGRTVGLPRGTLMGVPGRDADLGGVLSDAGRAAVAAEPTTPLDWDPGTDAALGALLRRRFGPEVVDRIADPLLGGVYAGRVDRLGLRATVPALAAALDAGAGSLTEAASTGMAASGQRSGTLAAGAPAAGAGATTPPVAGSRAAVPTAAGGSGAGPSAVPQPVAVGPVFGAVRGGYREVIAALVAASGARVRTGVTVREVHRRPDGWRLVLGPVPQPEALDVDAVVLAVPAPAARRLLEPVAPAAAAAAGRIELASSAVVALAFRAADVTGMPGTSGCLVAADEPLSVKGVTHASTKWAHLGEDGLVRLRASIGRFGEEASLQVDDAELVARVRADLAVLDGVDAVPVASFVQRWGGGLPQYGVGHGAVVDALESAVAAVGGLEVAGSMLHGVGVPACVATARAAAERLAPALLAARTGR</sequence>
<feature type="region of interest" description="Disordered" evidence="13">
    <location>
        <begin position="214"/>
        <end position="249"/>
    </location>
</feature>
<dbReference type="SUPFAM" id="SSF51905">
    <property type="entry name" value="FAD/NAD(P)-binding domain"/>
    <property type="match status" value="1"/>
</dbReference>
<comment type="catalytic activity">
    <reaction evidence="1">
        <text>coproporphyrinogen III + 3 O2 = coproporphyrin III + 3 H2O2</text>
        <dbReference type="Rhea" id="RHEA:43436"/>
        <dbReference type="ChEBI" id="CHEBI:15379"/>
        <dbReference type="ChEBI" id="CHEBI:16240"/>
        <dbReference type="ChEBI" id="CHEBI:57309"/>
        <dbReference type="ChEBI" id="CHEBI:131725"/>
        <dbReference type="EC" id="1.3.3.15"/>
    </reaction>
    <physiologicalReaction direction="left-to-right" evidence="1">
        <dbReference type="Rhea" id="RHEA:43437"/>
    </physiologicalReaction>
</comment>
<dbReference type="NCBIfam" id="TIGR00562">
    <property type="entry name" value="proto_IX_ox"/>
    <property type="match status" value="1"/>
</dbReference>
<accession>A0A852W2F1</accession>
<dbReference type="GO" id="GO:0005737">
    <property type="term" value="C:cytoplasm"/>
    <property type="evidence" value="ECO:0007669"/>
    <property type="project" value="UniProtKB-SubCell"/>
</dbReference>
<evidence type="ECO:0000256" key="13">
    <source>
        <dbReference type="SAM" id="MobiDB-lite"/>
    </source>
</evidence>
<dbReference type="SUPFAM" id="SSF54373">
    <property type="entry name" value="FAD-linked reductases, C-terminal domain"/>
    <property type="match status" value="1"/>
</dbReference>
<dbReference type="Gene3D" id="3.90.660.20">
    <property type="entry name" value="Protoporphyrinogen oxidase, mitochondrial, domain 2"/>
    <property type="match status" value="1"/>
</dbReference>
<evidence type="ECO:0000313" key="16">
    <source>
        <dbReference type="Proteomes" id="UP000549695"/>
    </source>
</evidence>